<dbReference type="Proteomes" id="UP000277256">
    <property type="component" value="Unassembled WGS sequence"/>
</dbReference>
<evidence type="ECO:0000313" key="3">
    <source>
        <dbReference type="Proteomes" id="UP000277256"/>
    </source>
</evidence>
<protein>
    <submittedName>
        <fullName evidence="2">Glycosyltransferase</fullName>
    </submittedName>
</protein>
<proteinExistence type="predicted"/>
<evidence type="ECO:0000313" key="2">
    <source>
        <dbReference type="EMBL" id="RRR99376.1"/>
    </source>
</evidence>
<sequence>MNLPLLAAGPVLLVLAVLCCRTAVRIAKLRKDVAARQGTVALLHRLARSPGPGAEAAAVQRMRRVEEGLAGGFPGSAVDDARKVAAARELPVADRLALIRSVAAWQRLDEQASARPARAEFDVLVISHFGLPGGTTSANEAEIKSWHEHGLKLGLLHHPVYAWGPNAPIHPRIQALVDAGAATLVDRDAEVECALALVRLPIVMTTPLERRPAVTAARTAVLVNQTPYRFYGDTGPREHAWDIATVARNVEEWLGRPTWFAGGPLVLAALRRHHAAEIAALDLAAEPWTETIDVADWRLPARRAGDGRIRIGRHSRDHELKWPEDPAVLLQCYPDADPFDVHVLGGAAAPARVLDRLPANWTVHEFNVMTAREFLSRIDLMVYFIASDGLEAFGRAPLEAMAAGVPVIMDPRFEPTFGPAAVYCAPADVAATATRLATDPVAYAAQQAAAWDHLERHCSPRALMERLSRCAPVGSPRQRTSSPEPSGDRHRVPAGVDDRG</sequence>
<dbReference type="SUPFAM" id="SSF53756">
    <property type="entry name" value="UDP-Glycosyltransferase/glycogen phosphorylase"/>
    <property type="match status" value="1"/>
</dbReference>
<evidence type="ECO:0000256" key="1">
    <source>
        <dbReference type="SAM" id="MobiDB-lite"/>
    </source>
</evidence>
<dbReference type="EMBL" id="RSEB01000003">
    <property type="protein sequence ID" value="RRR99376.1"/>
    <property type="molecule type" value="Genomic_DNA"/>
</dbReference>
<dbReference type="RefSeq" id="WP_125247890.1">
    <property type="nucleotide sequence ID" value="NZ_RSEB01000003.1"/>
</dbReference>
<keyword evidence="3" id="KW-1185">Reference proteome</keyword>
<dbReference type="GO" id="GO:0016740">
    <property type="term" value="F:transferase activity"/>
    <property type="evidence" value="ECO:0007669"/>
    <property type="project" value="UniProtKB-KW"/>
</dbReference>
<feature type="region of interest" description="Disordered" evidence="1">
    <location>
        <begin position="469"/>
        <end position="500"/>
    </location>
</feature>
<dbReference type="OrthoDB" id="8549922at2"/>
<keyword evidence="2" id="KW-0808">Transferase</keyword>
<gene>
    <name evidence="2" type="ORF">EIW28_11720</name>
</gene>
<accession>A0A426UXS7</accession>
<organism evidence="2 3">
    <name type="scientific">Glycomyces terrestris</name>
    <dbReference type="NCBI Taxonomy" id="2493553"/>
    <lineage>
        <taxon>Bacteria</taxon>
        <taxon>Bacillati</taxon>
        <taxon>Actinomycetota</taxon>
        <taxon>Actinomycetes</taxon>
        <taxon>Glycomycetales</taxon>
        <taxon>Glycomycetaceae</taxon>
        <taxon>Glycomyces</taxon>
    </lineage>
</organism>
<dbReference type="Gene3D" id="3.40.50.2000">
    <property type="entry name" value="Glycogen Phosphorylase B"/>
    <property type="match status" value="1"/>
</dbReference>
<reference evidence="2 3" key="1">
    <citation type="submission" date="2018-12" db="EMBL/GenBank/DDBJ databases">
        <title>Glycomyces sp. YIM 121974 draft genome.</title>
        <authorList>
            <person name="Li Q."/>
        </authorList>
    </citation>
    <scope>NUCLEOTIDE SEQUENCE [LARGE SCALE GENOMIC DNA]</scope>
    <source>
        <strain evidence="2 3">YIM 121974</strain>
    </source>
</reference>
<feature type="compositionally biased region" description="Basic and acidic residues" evidence="1">
    <location>
        <begin position="486"/>
        <end position="500"/>
    </location>
</feature>
<comment type="caution">
    <text evidence="2">The sequence shown here is derived from an EMBL/GenBank/DDBJ whole genome shotgun (WGS) entry which is preliminary data.</text>
</comment>
<name>A0A426UXS7_9ACTN</name>
<dbReference type="AlphaFoldDB" id="A0A426UXS7"/>